<feature type="domain" description="DUF4371" evidence="1">
    <location>
        <begin position="22"/>
        <end position="95"/>
    </location>
</feature>
<feature type="non-terminal residue" evidence="2">
    <location>
        <position position="1"/>
    </location>
</feature>
<evidence type="ECO:0000313" key="2">
    <source>
        <dbReference type="EMBL" id="KAF2889190.1"/>
    </source>
</evidence>
<dbReference type="Pfam" id="PF14291">
    <property type="entry name" value="DUF4371"/>
    <property type="match status" value="1"/>
</dbReference>
<dbReference type="InterPro" id="IPR025398">
    <property type="entry name" value="DUF4371"/>
</dbReference>
<evidence type="ECO:0000313" key="3">
    <source>
        <dbReference type="Proteomes" id="UP000801492"/>
    </source>
</evidence>
<dbReference type="AlphaFoldDB" id="A0A8K0CKX5"/>
<sequence length="101" mass="11557">CMFTGHHSRNTRVRWPQLYAKIANSIDQAVCYLGMQELAFRGHDELADSHNRGNYVELLYLLAQKDERLNNHLQTLTVSSRTSNDIQNDLIKAISSLLLLS</sequence>
<dbReference type="EMBL" id="VTPC01069813">
    <property type="protein sequence ID" value="KAF2889190.1"/>
    <property type="molecule type" value="Genomic_DNA"/>
</dbReference>
<keyword evidence="3" id="KW-1185">Reference proteome</keyword>
<dbReference type="PANTHER" id="PTHR45749">
    <property type="match status" value="1"/>
</dbReference>
<name>A0A8K0CKX5_IGNLU</name>
<organism evidence="2 3">
    <name type="scientific">Ignelater luminosus</name>
    <name type="common">Cucubano</name>
    <name type="synonym">Pyrophorus luminosus</name>
    <dbReference type="NCBI Taxonomy" id="2038154"/>
    <lineage>
        <taxon>Eukaryota</taxon>
        <taxon>Metazoa</taxon>
        <taxon>Ecdysozoa</taxon>
        <taxon>Arthropoda</taxon>
        <taxon>Hexapoda</taxon>
        <taxon>Insecta</taxon>
        <taxon>Pterygota</taxon>
        <taxon>Neoptera</taxon>
        <taxon>Endopterygota</taxon>
        <taxon>Coleoptera</taxon>
        <taxon>Polyphaga</taxon>
        <taxon>Elateriformia</taxon>
        <taxon>Elateroidea</taxon>
        <taxon>Elateridae</taxon>
        <taxon>Agrypninae</taxon>
        <taxon>Pyrophorini</taxon>
        <taxon>Ignelater</taxon>
    </lineage>
</organism>
<accession>A0A8K0CKX5</accession>
<gene>
    <name evidence="2" type="ORF">ILUMI_16983</name>
</gene>
<protein>
    <recommendedName>
        <fullName evidence="1">DUF4371 domain-containing protein</fullName>
    </recommendedName>
</protein>
<proteinExistence type="predicted"/>
<evidence type="ECO:0000259" key="1">
    <source>
        <dbReference type="Pfam" id="PF14291"/>
    </source>
</evidence>
<dbReference type="OrthoDB" id="8196265at2759"/>
<reference evidence="2" key="1">
    <citation type="submission" date="2019-08" db="EMBL/GenBank/DDBJ databases">
        <title>The genome of the North American firefly Photinus pyralis.</title>
        <authorList>
            <consortium name="Photinus pyralis genome working group"/>
            <person name="Fallon T.R."/>
            <person name="Sander Lower S.E."/>
            <person name="Weng J.-K."/>
        </authorList>
    </citation>
    <scope>NUCLEOTIDE SEQUENCE</scope>
    <source>
        <strain evidence="2">TRF0915ILg1</strain>
        <tissue evidence="2">Whole body</tissue>
    </source>
</reference>
<comment type="caution">
    <text evidence="2">The sequence shown here is derived from an EMBL/GenBank/DDBJ whole genome shotgun (WGS) entry which is preliminary data.</text>
</comment>
<dbReference type="PANTHER" id="PTHR45749:SF28">
    <property type="entry name" value="ZINC FINGER MYM-TYPE PROTEIN 1-LIKE-RELATED"/>
    <property type="match status" value="1"/>
</dbReference>
<dbReference type="Proteomes" id="UP000801492">
    <property type="component" value="Unassembled WGS sequence"/>
</dbReference>